<dbReference type="Pfam" id="PF03663">
    <property type="entry name" value="Glyco_hydro_76"/>
    <property type="match status" value="1"/>
</dbReference>
<dbReference type="Gene3D" id="1.50.10.20">
    <property type="match status" value="1"/>
</dbReference>
<keyword evidence="2" id="KW-1185">Reference proteome</keyword>
<dbReference type="InterPro" id="IPR008928">
    <property type="entry name" value="6-hairpin_glycosidase_sf"/>
</dbReference>
<gene>
    <name evidence="1" type="ORF">SAMN05444682_10647</name>
</gene>
<dbReference type="InterPro" id="IPR005198">
    <property type="entry name" value="Glyco_hydro_76"/>
</dbReference>
<organism evidence="1 2">
    <name type="scientific">Parapedobacter indicus</name>
    <dbReference type="NCBI Taxonomy" id="1477437"/>
    <lineage>
        <taxon>Bacteria</taxon>
        <taxon>Pseudomonadati</taxon>
        <taxon>Bacteroidota</taxon>
        <taxon>Sphingobacteriia</taxon>
        <taxon>Sphingobacteriales</taxon>
        <taxon>Sphingobacteriaceae</taxon>
        <taxon>Parapedobacter</taxon>
    </lineage>
</organism>
<dbReference type="GO" id="GO:0016787">
    <property type="term" value="F:hydrolase activity"/>
    <property type="evidence" value="ECO:0007669"/>
    <property type="project" value="UniProtKB-KW"/>
</dbReference>
<evidence type="ECO:0000313" key="2">
    <source>
        <dbReference type="Proteomes" id="UP000198670"/>
    </source>
</evidence>
<dbReference type="SUPFAM" id="SSF48208">
    <property type="entry name" value="Six-hairpin glycosidases"/>
    <property type="match status" value="1"/>
</dbReference>
<evidence type="ECO:0000313" key="1">
    <source>
        <dbReference type="EMBL" id="SFI84708.1"/>
    </source>
</evidence>
<dbReference type="PANTHER" id="PTHR47791:SF4">
    <property type="entry name" value="(PUTATIVE SECRETED PROTEIN)-RELATED"/>
    <property type="match status" value="1"/>
</dbReference>
<dbReference type="EMBL" id="FOQO01000006">
    <property type="protein sequence ID" value="SFI84708.1"/>
    <property type="molecule type" value="Genomic_DNA"/>
</dbReference>
<dbReference type="PANTHER" id="PTHR47791">
    <property type="entry name" value="MEIOTICALLY UP-REGULATED GENE 191 PROTEIN"/>
    <property type="match status" value="1"/>
</dbReference>
<reference evidence="1 2" key="1">
    <citation type="submission" date="2016-10" db="EMBL/GenBank/DDBJ databases">
        <authorList>
            <person name="de Groot N.N."/>
        </authorList>
    </citation>
    <scope>NUCLEOTIDE SEQUENCE [LARGE SCALE GENOMIC DNA]</scope>
    <source>
        <strain evidence="1 2">RK1</strain>
    </source>
</reference>
<dbReference type="InterPro" id="IPR014512">
    <property type="entry name" value="O_gly_hydro"/>
</dbReference>
<keyword evidence="1" id="KW-0378">Hydrolase</keyword>
<dbReference type="GO" id="GO:0005975">
    <property type="term" value="P:carbohydrate metabolic process"/>
    <property type="evidence" value="ECO:0007669"/>
    <property type="project" value="InterPro"/>
</dbReference>
<proteinExistence type="predicted"/>
<dbReference type="OrthoDB" id="2505409at2"/>
<dbReference type="AlphaFoldDB" id="A0A1I3LIX8"/>
<protein>
    <submittedName>
        <fullName evidence="1">Glycosyl hydrolase family 76</fullName>
    </submittedName>
</protein>
<dbReference type="Proteomes" id="UP000198670">
    <property type="component" value="Unassembled WGS sequence"/>
</dbReference>
<name>A0A1I3LIX8_9SPHI</name>
<dbReference type="PIRSF" id="PIRSF021505">
    <property type="entry name" value="O_gly_hdrol"/>
    <property type="match status" value="1"/>
</dbReference>
<dbReference type="STRING" id="1477437.SAMN05444682_10647"/>
<sequence length="401" mass="46026">MCIYAIRRWVYLITLLTFIQPAQGISQEYGSVGEVQLHRAQTVFDTIYAKYSADNTLLLRENYPDDDTYRADYLAGEGSSSTNSYAYLWPFSGTLSAANALFESTGDTAYLHWIDNRILPGLQAYYDDTRQPAAYASYIRSKGHSDRFYDDNIWLGIDFTELYLHSGNRKYLDQATEIWTFIISGQDTLLGGGVYWCEQKKASKNACSNAPAAVFALRLFEATDDSIYFHRGKEWYAWTKKWLQDPDDGLYWDHVNLQGKVDKRKYPYNSGQMLQAAVLLYRVTGDSGYLADAQRIAESGYHLFFETFTGSADEKSHKILKSGNNWFIAVMLRGYIQLFDVDGNRTYLDAFSESLDYAWQHARSADGLFGQEWKDVNEESRKWLLDQAAMVEMYARISNLP</sequence>
<dbReference type="InterPro" id="IPR053169">
    <property type="entry name" value="MUG_Protein"/>
</dbReference>
<accession>A0A1I3LIX8</accession>